<dbReference type="InterPro" id="IPR038090">
    <property type="entry name" value="Cdt1_C_WH_dom_sf"/>
</dbReference>
<evidence type="ECO:0000259" key="3">
    <source>
        <dbReference type="Pfam" id="PF16679"/>
    </source>
</evidence>
<dbReference type="OrthoDB" id="341730at2759"/>
<sequence>MAAHGMLTPPMDLPVELNDLVTLHSSFLTAVSLHYAHNGNASPVDLRALAPSISSVWGRRRVTLDDIKLCLGILSAGAPHESPFRLSDYGYGKVCLELTEQIQSRGVMARHIEEEKLNASFMQALEGMWTTWAEKQMQVLEMQKRALFLQSQPRKRGRPRKAVAEQLLANPNVSIEAPTVDTFISQLPLAEVTVCESLIKTLPLREKGRKRLQEITDAAEDARAQKKTRVAIAVPRSLKNQGQNTPEPVEPVQAKITSFAPVRKANLLDRILAKQAAHALLPDAPTPAEMARKAALGRAEEVLGVLSMLVAARGGGQRCSFTMAALVQALQGSVRSPISREEASKVVEVIAAEVAPSYVALIRMGTMCNVVVNPMYRPMDLRGNLRSLGVEC</sequence>
<dbReference type="AlphaFoldDB" id="A0A6A6QLX3"/>
<accession>A0A6A6QLX3</accession>
<protein>
    <recommendedName>
        <fullName evidence="3">DNA replication factor Cdt1 C-terminal domain-containing protein</fullName>
    </recommendedName>
</protein>
<evidence type="ECO:0000256" key="2">
    <source>
        <dbReference type="ARBA" id="ARBA00023306"/>
    </source>
</evidence>
<proteinExistence type="inferred from homology"/>
<dbReference type="Pfam" id="PF26121">
    <property type="entry name" value="HTH_CDT1"/>
    <property type="match status" value="1"/>
</dbReference>
<evidence type="ECO:0000313" key="4">
    <source>
        <dbReference type="EMBL" id="KAF2493385.1"/>
    </source>
</evidence>
<dbReference type="Proteomes" id="UP000799750">
    <property type="component" value="Unassembled WGS sequence"/>
</dbReference>
<comment type="similarity">
    <text evidence="1">Belongs to the Cdt1 family.</text>
</comment>
<evidence type="ECO:0000313" key="5">
    <source>
        <dbReference type="Proteomes" id="UP000799750"/>
    </source>
</evidence>
<dbReference type="Gene3D" id="1.10.10.1420">
    <property type="entry name" value="DNA replication factor Cdt1, C-terminal WH domain"/>
    <property type="match status" value="1"/>
</dbReference>
<reference evidence="4" key="1">
    <citation type="journal article" date="2020" name="Stud. Mycol.">
        <title>101 Dothideomycetes genomes: a test case for predicting lifestyles and emergence of pathogens.</title>
        <authorList>
            <person name="Haridas S."/>
            <person name="Albert R."/>
            <person name="Binder M."/>
            <person name="Bloem J."/>
            <person name="Labutti K."/>
            <person name="Salamov A."/>
            <person name="Andreopoulos B."/>
            <person name="Baker S."/>
            <person name="Barry K."/>
            <person name="Bills G."/>
            <person name="Bluhm B."/>
            <person name="Cannon C."/>
            <person name="Castanera R."/>
            <person name="Culley D."/>
            <person name="Daum C."/>
            <person name="Ezra D."/>
            <person name="Gonzalez J."/>
            <person name="Henrissat B."/>
            <person name="Kuo A."/>
            <person name="Liang C."/>
            <person name="Lipzen A."/>
            <person name="Lutzoni F."/>
            <person name="Magnuson J."/>
            <person name="Mondo S."/>
            <person name="Nolan M."/>
            <person name="Ohm R."/>
            <person name="Pangilinan J."/>
            <person name="Park H.-J."/>
            <person name="Ramirez L."/>
            <person name="Alfaro M."/>
            <person name="Sun H."/>
            <person name="Tritt A."/>
            <person name="Yoshinaga Y."/>
            <person name="Zwiers L.-H."/>
            <person name="Turgeon B."/>
            <person name="Goodwin S."/>
            <person name="Spatafora J."/>
            <person name="Crous P."/>
            <person name="Grigoriev I."/>
        </authorList>
    </citation>
    <scope>NUCLEOTIDE SEQUENCE</scope>
    <source>
        <strain evidence="4">CBS 269.34</strain>
    </source>
</reference>
<feature type="domain" description="DNA replication factor Cdt1 C-terminal" evidence="3">
    <location>
        <begin position="266"/>
        <end position="364"/>
    </location>
</feature>
<keyword evidence="5" id="KW-1185">Reference proteome</keyword>
<keyword evidence="2" id="KW-0131">Cell cycle</keyword>
<evidence type="ECO:0000256" key="1">
    <source>
        <dbReference type="ARBA" id="ARBA00008356"/>
    </source>
</evidence>
<gene>
    <name evidence="4" type="ORF">BU16DRAFT_528693</name>
</gene>
<name>A0A6A6QLX3_9PEZI</name>
<dbReference type="Pfam" id="PF16679">
    <property type="entry name" value="CDT1_C"/>
    <property type="match status" value="1"/>
</dbReference>
<dbReference type="InterPro" id="IPR032054">
    <property type="entry name" value="Cdt1_C"/>
</dbReference>
<dbReference type="EMBL" id="MU004192">
    <property type="protein sequence ID" value="KAF2493385.1"/>
    <property type="molecule type" value="Genomic_DNA"/>
</dbReference>
<organism evidence="4 5">
    <name type="scientific">Lophium mytilinum</name>
    <dbReference type="NCBI Taxonomy" id="390894"/>
    <lineage>
        <taxon>Eukaryota</taxon>
        <taxon>Fungi</taxon>
        <taxon>Dikarya</taxon>
        <taxon>Ascomycota</taxon>
        <taxon>Pezizomycotina</taxon>
        <taxon>Dothideomycetes</taxon>
        <taxon>Pleosporomycetidae</taxon>
        <taxon>Mytilinidiales</taxon>
        <taxon>Mytilinidiaceae</taxon>
        <taxon>Lophium</taxon>
    </lineage>
</organism>